<name>A0A0P0P4E6_9CAUL</name>
<protein>
    <recommendedName>
        <fullName evidence="3">Transcriptional regulator, AbiEi antitoxin, Type IV TA system</fullName>
    </recommendedName>
</protein>
<keyword evidence="1" id="KW-0614">Plasmid</keyword>
<geneLocation type="plasmid" evidence="2">
    <name>CB4 Plasmid</name>
</geneLocation>
<evidence type="ECO:0000313" key="1">
    <source>
        <dbReference type="EMBL" id="ALL15441.1"/>
    </source>
</evidence>
<evidence type="ECO:0000313" key="2">
    <source>
        <dbReference type="Proteomes" id="UP000056905"/>
    </source>
</evidence>
<evidence type="ECO:0008006" key="3">
    <source>
        <dbReference type="Google" id="ProtNLM"/>
    </source>
</evidence>
<gene>
    <name evidence="1" type="ORF">AQ619_18305</name>
</gene>
<keyword evidence="2" id="KW-1185">Reference proteome</keyword>
<dbReference type="Proteomes" id="UP000056905">
    <property type="component" value="Plasmid pCB4"/>
</dbReference>
<dbReference type="AlphaFoldDB" id="A0A0P0P4E6"/>
<reference evidence="1 2" key="1">
    <citation type="submission" date="2015-10" db="EMBL/GenBank/DDBJ databases">
        <title>Conservation of the essential genome among Caulobacter and Brevundimonas species.</title>
        <authorList>
            <person name="Scott D."/>
            <person name="Ely B."/>
        </authorList>
    </citation>
    <scope>NUCLEOTIDE SEQUENCE [LARGE SCALE GENOMIC DNA]</scope>
    <source>
        <strain evidence="1 2">CB4</strain>
        <plasmid evidence="2">CB4 Plasmid</plasmid>
    </source>
</reference>
<dbReference type="KEGG" id="chq:AQ619_18305"/>
<dbReference type="RefSeq" id="WP_062151958.1">
    <property type="nucleotide sequence ID" value="NZ_CP013003.1"/>
</dbReference>
<dbReference type="EMBL" id="CP013003">
    <property type="protein sequence ID" value="ALL15441.1"/>
    <property type="molecule type" value="Genomic_DNA"/>
</dbReference>
<organism evidence="1 2">
    <name type="scientific">Caulobacter henricii</name>
    <dbReference type="NCBI Taxonomy" id="69395"/>
    <lineage>
        <taxon>Bacteria</taxon>
        <taxon>Pseudomonadati</taxon>
        <taxon>Pseudomonadota</taxon>
        <taxon>Alphaproteobacteria</taxon>
        <taxon>Caulobacterales</taxon>
        <taxon>Caulobacteraceae</taxon>
        <taxon>Caulobacter</taxon>
    </lineage>
</organism>
<proteinExistence type="predicted"/>
<sequence length="198" mass="21904">MSKFDQFKAKLRPGQTYRRAELAQWSTAVDRHLKEALQAGALTKLAGGLYYAPKETAFGKAPPQDDTLVATFLKGGPFLLASPNAYNALGVGTTQLHNKTVVYNHKRHGKFALGGRTYDFRMKPAFPKKLSREFLLVDLVSNLDQLGEDPREVLERVKDRLSSSDTARLTKAAQTYGSERAKKFFARALAEVGVQDAA</sequence>
<accession>A0A0P0P4E6</accession>